<sequence length="68" mass="7170">MRRAADLTDVTWITSPYSGSDGGQCVTVGVAGAEGVPVRDSKDPAGPALCFPRAEWSAFLDTVRDDAR</sequence>
<dbReference type="Pfam" id="PF04149">
    <property type="entry name" value="DUF397"/>
    <property type="match status" value="1"/>
</dbReference>
<dbReference type="RefSeq" id="WP_311668028.1">
    <property type="nucleotide sequence ID" value="NZ_JAVREO010000009.1"/>
</dbReference>
<evidence type="ECO:0000259" key="1">
    <source>
        <dbReference type="Pfam" id="PF04149"/>
    </source>
</evidence>
<evidence type="ECO:0000313" key="2">
    <source>
        <dbReference type="EMBL" id="MDT0267949.1"/>
    </source>
</evidence>
<accession>A0ABU2JTW4</accession>
<dbReference type="Proteomes" id="UP001183410">
    <property type="component" value="Unassembled WGS sequence"/>
</dbReference>
<comment type="caution">
    <text evidence="2">The sequence shown here is derived from an EMBL/GenBank/DDBJ whole genome shotgun (WGS) entry which is preliminary data.</text>
</comment>
<name>A0ABU2JTW4_9ACTN</name>
<dbReference type="EMBL" id="JAVREO010000009">
    <property type="protein sequence ID" value="MDT0267949.1"/>
    <property type="molecule type" value="Genomic_DNA"/>
</dbReference>
<feature type="domain" description="DUF397" evidence="1">
    <location>
        <begin position="11"/>
        <end position="64"/>
    </location>
</feature>
<evidence type="ECO:0000313" key="3">
    <source>
        <dbReference type="Proteomes" id="UP001183410"/>
    </source>
</evidence>
<organism evidence="2 3">
    <name type="scientific">Streptomyces chisholmiae</name>
    <dbReference type="NCBI Taxonomy" id="3075540"/>
    <lineage>
        <taxon>Bacteria</taxon>
        <taxon>Bacillati</taxon>
        <taxon>Actinomycetota</taxon>
        <taxon>Actinomycetes</taxon>
        <taxon>Kitasatosporales</taxon>
        <taxon>Streptomycetaceae</taxon>
        <taxon>Streptomyces</taxon>
    </lineage>
</organism>
<protein>
    <submittedName>
        <fullName evidence="2">DUF397 domain-containing protein</fullName>
    </submittedName>
</protein>
<keyword evidence="3" id="KW-1185">Reference proteome</keyword>
<gene>
    <name evidence="2" type="ORF">RM844_16840</name>
</gene>
<reference evidence="3" key="1">
    <citation type="submission" date="2023-07" db="EMBL/GenBank/DDBJ databases">
        <title>30 novel species of actinomycetes from the DSMZ collection.</title>
        <authorList>
            <person name="Nouioui I."/>
        </authorList>
    </citation>
    <scope>NUCLEOTIDE SEQUENCE [LARGE SCALE GENOMIC DNA]</scope>
    <source>
        <strain evidence="3">DSM 44915</strain>
    </source>
</reference>
<proteinExistence type="predicted"/>
<dbReference type="InterPro" id="IPR007278">
    <property type="entry name" value="DUF397"/>
</dbReference>